<dbReference type="Proteomes" id="UP000324065">
    <property type="component" value="Unassembled WGS sequence"/>
</dbReference>
<dbReference type="OrthoDB" id="5740990at2"/>
<keyword evidence="2" id="KW-1185">Reference proteome</keyword>
<protein>
    <recommendedName>
        <fullName evidence="3">Ribosomal protein S1</fullName>
    </recommendedName>
</protein>
<sequence>MKLHIDVDCTPEEARTFLGLPDVQPMQSALMTQLQDRLEANLAATDPEVLFKTWLPHQIGNLEQLQKFFWQQFAQAASRATGGPGSGSAGGDRS</sequence>
<name>A0A5M6IEU3_9PROT</name>
<gene>
    <name evidence="1" type="ORF">F1188_07440</name>
</gene>
<reference evidence="1 2" key="1">
    <citation type="submission" date="2019-09" db="EMBL/GenBank/DDBJ databases">
        <title>Genome sequence of Roseospira marina, one of the more divergent members of the non-sulfur purple photosynthetic bacterial family, the Rhodospirillaceae.</title>
        <authorList>
            <person name="Meyer T."/>
            <person name="Kyndt J."/>
        </authorList>
    </citation>
    <scope>NUCLEOTIDE SEQUENCE [LARGE SCALE GENOMIC DNA]</scope>
    <source>
        <strain evidence="1 2">DSM 15113</strain>
    </source>
</reference>
<evidence type="ECO:0000313" key="2">
    <source>
        <dbReference type="Proteomes" id="UP000324065"/>
    </source>
</evidence>
<dbReference type="InterPro" id="IPR045502">
    <property type="entry name" value="DUF6489"/>
</dbReference>
<evidence type="ECO:0008006" key="3">
    <source>
        <dbReference type="Google" id="ProtNLM"/>
    </source>
</evidence>
<organism evidence="1 2">
    <name type="scientific">Roseospira marina</name>
    <dbReference type="NCBI Taxonomy" id="140057"/>
    <lineage>
        <taxon>Bacteria</taxon>
        <taxon>Pseudomonadati</taxon>
        <taxon>Pseudomonadota</taxon>
        <taxon>Alphaproteobacteria</taxon>
        <taxon>Rhodospirillales</taxon>
        <taxon>Rhodospirillaceae</taxon>
        <taxon>Roseospira</taxon>
    </lineage>
</organism>
<proteinExistence type="predicted"/>
<dbReference type="Pfam" id="PF20099">
    <property type="entry name" value="DUF6489"/>
    <property type="match status" value="1"/>
</dbReference>
<comment type="caution">
    <text evidence="1">The sequence shown here is derived from an EMBL/GenBank/DDBJ whole genome shotgun (WGS) entry which is preliminary data.</text>
</comment>
<dbReference type="EMBL" id="VWPJ01000005">
    <property type="protein sequence ID" value="KAA5606245.1"/>
    <property type="molecule type" value="Genomic_DNA"/>
</dbReference>
<accession>A0A5M6IEU3</accession>
<evidence type="ECO:0000313" key="1">
    <source>
        <dbReference type="EMBL" id="KAA5606245.1"/>
    </source>
</evidence>
<dbReference type="RefSeq" id="WP_150061767.1">
    <property type="nucleotide sequence ID" value="NZ_JACHII010000007.1"/>
</dbReference>
<dbReference type="AlphaFoldDB" id="A0A5M6IEU3"/>